<dbReference type="GO" id="GO:0140359">
    <property type="term" value="F:ABC-type transporter activity"/>
    <property type="evidence" value="ECO:0007669"/>
    <property type="project" value="InterPro"/>
</dbReference>
<protein>
    <recommendedName>
        <fullName evidence="9">Iron-sulfur clusters transporter ATM1, mitochondrial</fullName>
    </recommendedName>
    <alternativeName>
        <fullName evidence="10">Iron-sulfur clusters transporter atm1, mitochondrial</fullName>
    </alternativeName>
</protein>
<evidence type="ECO:0000259" key="12">
    <source>
        <dbReference type="Pfam" id="PF00005"/>
    </source>
</evidence>
<keyword evidence="5" id="KW-1278">Translocase</keyword>
<comment type="subunit">
    <text evidence="2">Homodimer.</text>
</comment>
<dbReference type="KEGG" id="pco:PHACADRAFT_203033"/>
<dbReference type="GO" id="GO:0005743">
    <property type="term" value="C:mitochondrial inner membrane"/>
    <property type="evidence" value="ECO:0007669"/>
    <property type="project" value="TreeGrafter"/>
</dbReference>
<dbReference type="Pfam" id="PF00664">
    <property type="entry name" value="ABC_membrane"/>
    <property type="match status" value="1"/>
</dbReference>
<evidence type="ECO:0000256" key="8">
    <source>
        <dbReference type="ARBA" id="ARBA00024363"/>
    </source>
</evidence>
<evidence type="ECO:0000256" key="4">
    <source>
        <dbReference type="ARBA" id="ARBA00022692"/>
    </source>
</evidence>
<evidence type="ECO:0000256" key="3">
    <source>
        <dbReference type="ARBA" id="ARBA00022448"/>
    </source>
</evidence>
<evidence type="ECO:0000256" key="5">
    <source>
        <dbReference type="ARBA" id="ARBA00022967"/>
    </source>
</evidence>
<dbReference type="InterPro" id="IPR011527">
    <property type="entry name" value="ABC1_TM_dom"/>
</dbReference>
<dbReference type="InterPro" id="IPR003439">
    <property type="entry name" value="ABC_transporter-like_ATP-bd"/>
</dbReference>
<dbReference type="EMBL" id="JH931244">
    <property type="protein sequence ID" value="EKM48261.1"/>
    <property type="molecule type" value="Genomic_DNA"/>
</dbReference>
<dbReference type="InterPro" id="IPR036640">
    <property type="entry name" value="ABC1_TM_sf"/>
</dbReference>
<name>K5UFN0_PHACS</name>
<dbReference type="Pfam" id="PF00005">
    <property type="entry name" value="ABC_tran"/>
    <property type="match status" value="1"/>
</dbReference>
<evidence type="ECO:0000256" key="11">
    <source>
        <dbReference type="SAM" id="Phobius"/>
    </source>
</evidence>
<proteinExistence type="inferred from homology"/>
<comment type="similarity">
    <text evidence="8">Belongs to the ABC transporter superfamily. ABCB family. Heavy Metal importer (TC 3.A.1.210) subfamily.</text>
</comment>
<comment type="subcellular location">
    <subcellularLocation>
        <location evidence="1">Membrane</location>
        <topology evidence="1">Multi-pass membrane protein</topology>
    </subcellularLocation>
</comment>
<dbReference type="GeneID" id="18912055"/>
<evidence type="ECO:0000313" key="15">
    <source>
        <dbReference type="Proteomes" id="UP000008370"/>
    </source>
</evidence>
<dbReference type="OrthoDB" id="6500128at2759"/>
<dbReference type="STRING" id="650164.K5UFN0"/>
<dbReference type="InterPro" id="IPR039421">
    <property type="entry name" value="Type_1_exporter"/>
</dbReference>
<evidence type="ECO:0000256" key="10">
    <source>
        <dbReference type="ARBA" id="ARBA00040792"/>
    </source>
</evidence>
<dbReference type="RefSeq" id="XP_007403187.1">
    <property type="nucleotide sequence ID" value="XM_007403125.1"/>
</dbReference>
<feature type="transmembrane region" description="Helical" evidence="11">
    <location>
        <begin position="12"/>
        <end position="39"/>
    </location>
</feature>
<evidence type="ECO:0000256" key="7">
    <source>
        <dbReference type="ARBA" id="ARBA00023136"/>
    </source>
</evidence>
<keyword evidence="6 11" id="KW-1133">Transmembrane helix</keyword>
<feature type="domain" description="ABC transporter" evidence="12">
    <location>
        <begin position="183"/>
        <end position="253"/>
    </location>
</feature>
<keyword evidence="4 11" id="KW-0812">Transmembrane</keyword>
<evidence type="ECO:0000256" key="2">
    <source>
        <dbReference type="ARBA" id="ARBA00011738"/>
    </source>
</evidence>
<evidence type="ECO:0000313" key="14">
    <source>
        <dbReference type="EMBL" id="EKM48261.1"/>
    </source>
</evidence>
<dbReference type="GO" id="GO:0016887">
    <property type="term" value="F:ATP hydrolysis activity"/>
    <property type="evidence" value="ECO:0007669"/>
    <property type="project" value="InterPro"/>
</dbReference>
<reference evidence="14 15" key="1">
    <citation type="journal article" date="2012" name="BMC Genomics">
        <title>Comparative genomics of the white-rot fungi, Phanerochaete carnosa and P. chrysosporium, to elucidate the genetic basis of the distinct wood types they colonize.</title>
        <authorList>
            <person name="Suzuki H."/>
            <person name="MacDonald J."/>
            <person name="Syed K."/>
            <person name="Salamov A."/>
            <person name="Hori C."/>
            <person name="Aerts A."/>
            <person name="Henrissat B."/>
            <person name="Wiebenga A."/>
            <person name="vanKuyk P.A."/>
            <person name="Barry K."/>
            <person name="Lindquist E."/>
            <person name="LaButti K."/>
            <person name="Lapidus A."/>
            <person name="Lucas S."/>
            <person name="Coutinho P."/>
            <person name="Gong Y."/>
            <person name="Samejima M."/>
            <person name="Mahadevan R."/>
            <person name="Abou-Zaid M."/>
            <person name="de Vries R.P."/>
            <person name="Igarashi K."/>
            <person name="Yadav J.S."/>
            <person name="Grigoriev I.V."/>
            <person name="Master E.R."/>
        </authorList>
    </citation>
    <scope>NUCLEOTIDE SEQUENCE [LARGE SCALE GENOMIC DNA]</scope>
    <source>
        <strain evidence="14 15">HHB-10118-sp</strain>
    </source>
</reference>
<dbReference type="PANTHER" id="PTHR24221">
    <property type="entry name" value="ATP-BINDING CASSETTE SUB-FAMILY B"/>
    <property type="match status" value="1"/>
</dbReference>
<dbReference type="Gene3D" id="1.20.1560.10">
    <property type="entry name" value="ABC transporter type 1, transmembrane domain"/>
    <property type="match status" value="1"/>
</dbReference>
<dbReference type="GO" id="GO:0005524">
    <property type="term" value="F:ATP binding"/>
    <property type="evidence" value="ECO:0007669"/>
    <property type="project" value="InterPro"/>
</dbReference>
<evidence type="ECO:0000256" key="1">
    <source>
        <dbReference type="ARBA" id="ARBA00004141"/>
    </source>
</evidence>
<evidence type="ECO:0000256" key="9">
    <source>
        <dbReference type="ARBA" id="ARBA00039906"/>
    </source>
</evidence>
<evidence type="ECO:0000256" key="6">
    <source>
        <dbReference type="ARBA" id="ARBA00022989"/>
    </source>
</evidence>
<gene>
    <name evidence="14" type="ORF">PHACADRAFT_203033</name>
</gene>
<feature type="domain" description="ABC transmembrane type-1" evidence="13">
    <location>
        <begin position="70"/>
        <end position="154"/>
    </location>
</feature>
<accession>K5UFN0</accession>
<organism evidence="14 15">
    <name type="scientific">Phanerochaete carnosa (strain HHB-10118-sp)</name>
    <name type="common">White-rot fungus</name>
    <name type="synonym">Peniophora carnosa</name>
    <dbReference type="NCBI Taxonomy" id="650164"/>
    <lineage>
        <taxon>Eukaryota</taxon>
        <taxon>Fungi</taxon>
        <taxon>Dikarya</taxon>
        <taxon>Basidiomycota</taxon>
        <taxon>Agaricomycotina</taxon>
        <taxon>Agaricomycetes</taxon>
        <taxon>Polyporales</taxon>
        <taxon>Phanerochaetaceae</taxon>
        <taxon>Phanerochaete</taxon>
    </lineage>
</organism>
<dbReference type="InterPro" id="IPR027417">
    <property type="entry name" value="P-loop_NTPase"/>
</dbReference>
<dbReference type="SUPFAM" id="SSF90123">
    <property type="entry name" value="ABC transporter transmembrane region"/>
    <property type="match status" value="1"/>
</dbReference>
<dbReference type="SUPFAM" id="SSF52540">
    <property type="entry name" value="P-loop containing nucleoside triphosphate hydrolases"/>
    <property type="match status" value="1"/>
</dbReference>
<dbReference type="AlphaFoldDB" id="K5UFN0"/>
<dbReference type="Proteomes" id="UP000008370">
    <property type="component" value="Unassembled WGS sequence"/>
</dbReference>
<dbReference type="GO" id="GO:0006879">
    <property type="term" value="P:intracellular iron ion homeostasis"/>
    <property type="evidence" value="ECO:0007669"/>
    <property type="project" value="TreeGrafter"/>
</dbReference>
<dbReference type="Gene3D" id="3.40.50.300">
    <property type="entry name" value="P-loop containing nucleotide triphosphate hydrolases"/>
    <property type="match status" value="1"/>
</dbReference>
<dbReference type="PANTHER" id="PTHR24221:SF402">
    <property type="entry name" value="IRON-SULFUR CLUSTERS TRANSPORTER ABCB7, MITOCHONDRIAL"/>
    <property type="match status" value="1"/>
</dbReference>
<keyword evidence="15" id="KW-1185">Reference proteome</keyword>
<keyword evidence="3" id="KW-0813">Transport</keyword>
<sequence>MPHTSYRRGDWSITFVIHATIFHIVPTAFGISFVCGILMHHFGLEFCSDNIGHDGRIYLVYKTRQKLARTQFRREASAADNKPATVAVDSLINCEAVKHFINEIHEIVQYDKHLKSYEKAGQKIAISLVYLDSGQNIIPFAVLTAMMFLAAQGAPKGKNEDLMGGSIRFENVQFALDPDRPILSDLSFTISAGKKVALVGSSGCGKSTIMLMLYGYHVPSSGKIYIDDSELGSLRVESVRRTIGCSTRTFCTMSGTDTWTRTTRTRIGARGARTRSRDAPA</sequence>
<dbReference type="HOGENOM" id="CLU_990817_0_0_1"/>
<dbReference type="InParanoid" id="K5UFN0"/>
<keyword evidence="7 11" id="KW-0472">Membrane</keyword>
<evidence type="ECO:0000259" key="13">
    <source>
        <dbReference type="Pfam" id="PF00664"/>
    </source>
</evidence>